<dbReference type="CDD" id="cd00833">
    <property type="entry name" value="PKS"/>
    <property type="match status" value="1"/>
</dbReference>
<comment type="caution">
    <text evidence="8">The sequence shown here is derived from an EMBL/GenBank/DDBJ whole genome shotgun (WGS) entry which is preliminary data.</text>
</comment>
<dbReference type="PROSITE" id="PS52019">
    <property type="entry name" value="PKS_MFAS_DH"/>
    <property type="match status" value="1"/>
</dbReference>
<dbReference type="EMBL" id="BAVZ01000001">
    <property type="protein sequence ID" value="GAF06373.1"/>
    <property type="molecule type" value="Genomic_DNA"/>
</dbReference>
<dbReference type="CDD" id="cd08953">
    <property type="entry name" value="KR_2_SDR_x"/>
    <property type="match status" value="1"/>
</dbReference>
<evidence type="ECO:0000259" key="7">
    <source>
        <dbReference type="PROSITE" id="PS52019"/>
    </source>
</evidence>
<dbReference type="Pfam" id="PF21089">
    <property type="entry name" value="PKS_DH_N"/>
    <property type="match status" value="1"/>
</dbReference>
<evidence type="ECO:0000256" key="3">
    <source>
        <dbReference type="ARBA" id="ARBA00022679"/>
    </source>
</evidence>
<feature type="active site" description="Proton donor; for dehydratase activity" evidence="4">
    <location>
        <position position="881"/>
    </location>
</feature>
<dbReference type="PANTHER" id="PTHR43775:SF37">
    <property type="entry name" value="SI:DKEY-61P9.11"/>
    <property type="match status" value="1"/>
</dbReference>
<dbReference type="InterPro" id="IPR050091">
    <property type="entry name" value="PKS_NRPS_Biosynth_Enz"/>
</dbReference>
<dbReference type="InterPro" id="IPR020841">
    <property type="entry name" value="PKS_Beta-ketoAc_synthase_dom"/>
</dbReference>
<dbReference type="InterPro" id="IPR020807">
    <property type="entry name" value="PKS_DH"/>
</dbReference>
<sequence length="1611" mass="179238">MQMVKQFILEKTANKQLSQQDAKAMLKEITTFSARKEHEDIAIIGMAGKFPGAGSIEEFWDNLQQEKTVIGDFPDSRAYEWIEALRNDSVMDFMIGKSLPEGTDVEDMVGGVGGFLKEIDKFDAPFFKISAREAKYIDPAHRMFLETAYEAIEDAGYGGDRIYGTQTGVFVGKDHATLPMYRLMTEPDPMHLTGSWPGLLSSRLSYLFNLKGPSVVYDTACSAGLVALHHACQSLRNKECEMAVIGGVQVQYMAMKEDSGPMDLGMVESDSSLVCTFDKDANGTVWSEGVISVILKPLSKALADRDPIHAVIKGSAINNDGASNGITAPNAKAQEEVIMQAWKDAEVAADTIQYVEAHGTGTSLGDPIEIKGLTNAFRQFTDRKQFCGIGSVKTNIGHSVAASGLAALVKVVMSMKHKQIPATINFHEPNPYINFPESPLYVNDVLSDWNKGDNPRRAGISSFGFSGTNAHVILEEAPEVDRQELPSTIAESIGILTISGKNEQVLKDYVKRYQDFFARNPEVDLGNACFTSNTGRGHYTHRIALMASSVAELQQQLKLLVDEGLHSREEEGIYYALHQIVSENQSTLETGAITAAELKRLSTATRSRLEQSVSSFNEDPILAADLCRNYVKGADPHWEEAHRNQHRSRVQIPGYPLERIRTWAAPKVFEQHEVSQSKKARLHPLLDRQLVDSLDQSIFESDLSIETHWMLKEHQFMGTSIIPGVTYVEWGREACSSVLGTSRLELRDIYFMTPLVITGDEVKKVQAIVKKEQGYVKFIIASKSGMDEDQWVIHSEGKAYPIEASTDRVIDMNEIRARMTIDKPIGAFNPEAKSFYLGYHWDNLVEAQTNEDESEVLLKLRLRDEYVGEMEQFHFHPSILDNAVNPMIKFLDDVYLPFAFKQFDIYGRMPETLYSYFRKKGGDTKSKATISYDITLTGTDGRIIAEIQDYSIKRMGAMEQMKFRMENQGNNHLHQTRWVSDPLPEEKETSTHSSILVLKDRNGRTDELIERFKDSNIEVIEVETGESFREISSHHYVISDQGADYEQLITAVRSIPFTQIIHAFTLTDGAPLASAGELSEHLNSGVYSLFHLTRALLAGKIGRALDLVLLTEYMDEVTGNEARIEPHNAALMGLGKVLRDEYGTIAARSIDVDNVTSLDLIRSEINTATEVSAVIYREGTRYVQEFSRLSFEDFEEAPVELKEDGIYLITGGTGGLGLEMAKYLAGKKRVRIALINRTELPPREQWEALVSEGNSKLAVKLQHILAVEQMGSEVICLAVDVADPVQMKQAIDGIHEQYGRINGIIHAAGVAGDGFIIMKEVQTFTNVLRPKLEGTWVLDQLTTEDQPDFFISFSSIASLLGGPGQGDYTAANSYLDAFTAYRNRKGLRTISINWPTWKETGMAVEYGMAHEEGLFLPITTAHAIEIMEGVLSFKVSRLLPGEVNFPAIIRSDATLPFKVSKDIMAQLDKHSRAFVNKNTAQTKKASPKDVQIKGKDSYTETETRLAQLWSAALDLEEVNVFDQFNDLGGDSILSIQLFKEMNTVYPGIMEVSDIFTYSSIVEQAKYIDSQQQQPEAVNDELLMGMLDALAQGEATIEDGMAVVASEGGTPE</sequence>
<organism evidence="8 9">
    <name type="scientific">Paenibacillus pini JCM 16418</name>
    <dbReference type="NCBI Taxonomy" id="1236976"/>
    <lineage>
        <taxon>Bacteria</taxon>
        <taxon>Bacillati</taxon>
        <taxon>Bacillota</taxon>
        <taxon>Bacilli</taxon>
        <taxon>Bacillales</taxon>
        <taxon>Paenibacillaceae</taxon>
        <taxon>Paenibacillus</taxon>
    </lineage>
</organism>
<keyword evidence="2" id="KW-0597">Phosphoprotein</keyword>
<feature type="domain" description="PKS/mFAS DH" evidence="7">
    <location>
        <begin position="683"/>
        <end position="961"/>
    </location>
</feature>
<dbReference type="PROSITE" id="PS52004">
    <property type="entry name" value="KS3_2"/>
    <property type="match status" value="1"/>
</dbReference>
<dbReference type="Gene3D" id="3.40.47.10">
    <property type="match status" value="1"/>
</dbReference>
<dbReference type="OrthoDB" id="9765680at2"/>
<dbReference type="Proteomes" id="UP000019364">
    <property type="component" value="Unassembled WGS sequence"/>
</dbReference>
<dbReference type="InterPro" id="IPR049551">
    <property type="entry name" value="PKS_DH_C"/>
</dbReference>
<dbReference type="InterPro" id="IPR036736">
    <property type="entry name" value="ACP-like_sf"/>
</dbReference>
<protein>
    <submittedName>
        <fullName evidence="8">Malonyl CoA-acyl carrier protein transacylase</fullName>
    </submittedName>
</protein>
<dbReference type="InterPro" id="IPR014030">
    <property type="entry name" value="Ketoacyl_synth_N"/>
</dbReference>
<gene>
    <name evidence="8" type="ORF">JCM16418_326</name>
</gene>
<dbReference type="SMART" id="SM00822">
    <property type="entry name" value="PKS_KR"/>
    <property type="match status" value="1"/>
</dbReference>
<keyword evidence="9" id="KW-1185">Reference proteome</keyword>
<dbReference type="Pfam" id="PF00109">
    <property type="entry name" value="ketoacyl-synt"/>
    <property type="match status" value="1"/>
</dbReference>
<dbReference type="SUPFAM" id="SSF47336">
    <property type="entry name" value="ACP-like"/>
    <property type="match status" value="1"/>
</dbReference>
<dbReference type="GO" id="GO:0071770">
    <property type="term" value="P:DIM/DIP cell wall layer assembly"/>
    <property type="evidence" value="ECO:0007669"/>
    <property type="project" value="TreeGrafter"/>
</dbReference>
<proteinExistence type="predicted"/>
<dbReference type="InterPro" id="IPR036291">
    <property type="entry name" value="NAD(P)-bd_dom_sf"/>
</dbReference>
<evidence type="ECO:0000313" key="8">
    <source>
        <dbReference type="EMBL" id="GAF06373.1"/>
    </source>
</evidence>
<dbReference type="InterPro" id="IPR049900">
    <property type="entry name" value="PKS_mFAS_DH"/>
</dbReference>
<feature type="domain" description="Carrier" evidence="5">
    <location>
        <begin position="1496"/>
        <end position="1571"/>
    </location>
</feature>
<dbReference type="InterPro" id="IPR057326">
    <property type="entry name" value="KR_dom"/>
</dbReference>
<dbReference type="GO" id="GO:0004312">
    <property type="term" value="F:fatty acid synthase activity"/>
    <property type="evidence" value="ECO:0007669"/>
    <property type="project" value="TreeGrafter"/>
</dbReference>
<dbReference type="RefSeq" id="WP_036645417.1">
    <property type="nucleotide sequence ID" value="NZ_BAVZ01000001.1"/>
</dbReference>
<dbReference type="Pfam" id="PF14765">
    <property type="entry name" value="PS-DH"/>
    <property type="match status" value="1"/>
</dbReference>
<feature type="active site" description="Proton acceptor; for dehydratase activity" evidence="4">
    <location>
        <position position="714"/>
    </location>
</feature>
<dbReference type="PANTHER" id="PTHR43775">
    <property type="entry name" value="FATTY ACID SYNTHASE"/>
    <property type="match status" value="1"/>
</dbReference>
<dbReference type="Gene3D" id="1.10.1200.10">
    <property type="entry name" value="ACP-like"/>
    <property type="match status" value="1"/>
</dbReference>
<dbReference type="Pfam" id="PF02801">
    <property type="entry name" value="Ketoacyl-synt_C"/>
    <property type="match status" value="1"/>
</dbReference>
<evidence type="ECO:0000259" key="5">
    <source>
        <dbReference type="PROSITE" id="PS50075"/>
    </source>
</evidence>
<evidence type="ECO:0000313" key="9">
    <source>
        <dbReference type="Proteomes" id="UP000019364"/>
    </source>
</evidence>
<dbReference type="STRING" id="1236976.JCM16418_326"/>
<dbReference type="SMART" id="SM00825">
    <property type="entry name" value="PKS_KS"/>
    <property type="match status" value="1"/>
</dbReference>
<dbReference type="InterPro" id="IPR042104">
    <property type="entry name" value="PKS_dehydratase_sf"/>
</dbReference>
<evidence type="ECO:0000259" key="6">
    <source>
        <dbReference type="PROSITE" id="PS52004"/>
    </source>
</evidence>
<dbReference type="Gene3D" id="1.10.1240.100">
    <property type="match status" value="1"/>
</dbReference>
<keyword evidence="1" id="KW-0596">Phosphopantetheine</keyword>
<evidence type="ECO:0000256" key="2">
    <source>
        <dbReference type="ARBA" id="ARBA00022553"/>
    </source>
</evidence>
<name>W7YFS5_9BACL</name>
<dbReference type="Pfam" id="PF21394">
    <property type="entry name" value="Beta-ketacyl_N"/>
    <property type="match status" value="1"/>
</dbReference>
<dbReference type="PROSITE" id="PS50075">
    <property type="entry name" value="CARRIER"/>
    <property type="match status" value="1"/>
</dbReference>
<dbReference type="InterPro" id="IPR016039">
    <property type="entry name" value="Thiolase-like"/>
</dbReference>
<dbReference type="SMART" id="SM01294">
    <property type="entry name" value="PKS_PP_betabranch"/>
    <property type="match status" value="1"/>
</dbReference>
<dbReference type="Gene3D" id="3.10.129.110">
    <property type="entry name" value="Polyketide synthase dehydratase"/>
    <property type="match status" value="1"/>
</dbReference>
<dbReference type="InterPro" id="IPR049490">
    <property type="entry name" value="C883_1060-like_KR_N"/>
</dbReference>
<reference evidence="8 9" key="1">
    <citation type="journal article" date="2014" name="Genome Announc.">
        <title>Draft Genome Sequence of Paenibacillus pini JCM 16418T, Isolated from the Rhizosphere of Pine Tree.</title>
        <authorList>
            <person name="Yuki M."/>
            <person name="Oshima K."/>
            <person name="Suda W."/>
            <person name="Oshida Y."/>
            <person name="Kitamura K."/>
            <person name="Iida Y."/>
            <person name="Hattori M."/>
            <person name="Ohkuma M."/>
        </authorList>
    </citation>
    <scope>NUCLEOTIDE SEQUENCE [LARGE SCALE GENOMIC DNA]</scope>
    <source>
        <strain evidence="8 9">JCM 16418</strain>
    </source>
</reference>
<feature type="region of interest" description="N-terminal hotdog fold" evidence="4">
    <location>
        <begin position="683"/>
        <end position="806"/>
    </location>
</feature>
<dbReference type="SUPFAM" id="SSF51735">
    <property type="entry name" value="NAD(P)-binding Rossmann-fold domains"/>
    <property type="match status" value="2"/>
</dbReference>
<dbReference type="InterPro" id="IPR014031">
    <property type="entry name" value="Ketoacyl_synth_C"/>
</dbReference>
<dbReference type="Pfam" id="PF08659">
    <property type="entry name" value="KR"/>
    <property type="match status" value="1"/>
</dbReference>
<dbReference type="SMART" id="SM00826">
    <property type="entry name" value="PKS_DH"/>
    <property type="match status" value="1"/>
</dbReference>
<dbReference type="Pfam" id="PF22621">
    <property type="entry name" value="CurL-like_PKS_C"/>
    <property type="match status" value="1"/>
</dbReference>
<dbReference type="SUPFAM" id="SSF53901">
    <property type="entry name" value="Thiolase-like"/>
    <property type="match status" value="1"/>
</dbReference>
<evidence type="ECO:0000256" key="1">
    <source>
        <dbReference type="ARBA" id="ARBA00022450"/>
    </source>
</evidence>
<accession>W7YFS5</accession>
<dbReference type="InterPro" id="IPR009081">
    <property type="entry name" value="PP-bd_ACP"/>
</dbReference>
<dbReference type="InterPro" id="IPR013968">
    <property type="entry name" value="PKS_KR"/>
</dbReference>
<dbReference type="InterPro" id="IPR049552">
    <property type="entry name" value="PKS_DH_N"/>
</dbReference>
<feature type="region of interest" description="C-terminal hotdog fold" evidence="4">
    <location>
        <begin position="820"/>
        <end position="961"/>
    </location>
</feature>
<dbReference type="Gene3D" id="3.40.50.720">
    <property type="entry name" value="NAD(P)-binding Rossmann-like Domain"/>
    <property type="match status" value="1"/>
</dbReference>
<dbReference type="GO" id="GO:0006633">
    <property type="term" value="P:fatty acid biosynthetic process"/>
    <property type="evidence" value="ECO:0007669"/>
    <property type="project" value="TreeGrafter"/>
</dbReference>
<dbReference type="eggNOG" id="COG3321">
    <property type="taxonomic scope" value="Bacteria"/>
</dbReference>
<dbReference type="Pfam" id="PF00550">
    <property type="entry name" value="PP-binding"/>
    <property type="match status" value="1"/>
</dbReference>
<feature type="domain" description="Ketosynthase family 3 (KS3)" evidence="6">
    <location>
        <begin position="38"/>
        <end position="476"/>
    </location>
</feature>
<dbReference type="GO" id="GO:0005886">
    <property type="term" value="C:plasma membrane"/>
    <property type="evidence" value="ECO:0007669"/>
    <property type="project" value="TreeGrafter"/>
</dbReference>
<evidence type="ECO:0000256" key="4">
    <source>
        <dbReference type="PROSITE-ProRule" id="PRU01363"/>
    </source>
</evidence>
<keyword evidence="3" id="KW-0808">Transferase</keyword>
<dbReference type="GO" id="GO:0005737">
    <property type="term" value="C:cytoplasm"/>
    <property type="evidence" value="ECO:0007669"/>
    <property type="project" value="TreeGrafter"/>
</dbReference>